<dbReference type="InterPro" id="IPR002191">
    <property type="entry name" value="Bac_export_3"/>
</dbReference>
<evidence type="ECO:0000256" key="7">
    <source>
        <dbReference type="ARBA" id="ARBA00023136"/>
    </source>
</evidence>
<keyword evidence="10" id="KW-0966">Cell projection</keyword>
<evidence type="ECO:0000256" key="4">
    <source>
        <dbReference type="ARBA" id="ARBA00022475"/>
    </source>
</evidence>
<dbReference type="PANTHER" id="PTHR34040:SF2">
    <property type="entry name" value="FLAGELLAR BIOSYNTHETIC PROTEIN FLIQ"/>
    <property type="match status" value="1"/>
</dbReference>
<dbReference type="Pfam" id="PF01313">
    <property type="entry name" value="Bac_export_3"/>
    <property type="match status" value="1"/>
</dbReference>
<keyword evidence="8 9" id="KW-0975">Bacterial flagellum</keyword>
<comment type="subcellular location">
    <subcellularLocation>
        <location evidence="1 9">Cell membrane</location>
        <topology evidence="1">Multi-pass membrane protein</topology>
    </subcellularLocation>
    <subcellularLocation>
        <location evidence="9">Bacterial flagellum basal body</location>
    </subcellularLocation>
</comment>
<reference evidence="10 11" key="1">
    <citation type="journal article" date="2019" name="Int. J. Syst. Evol. Microbiol.">
        <title>The Global Catalogue of Microorganisms (GCM) 10K type strain sequencing project: providing services to taxonomists for standard genome sequencing and annotation.</title>
        <authorList>
            <consortium name="The Broad Institute Genomics Platform"/>
            <consortium name="The Broad Institute Genome Sequencing Center for Infectious Disease"/>
            <person name="Wu L."/>
            <person name="Ma J."/>
        </authorList>
    </citation>
    <scope>NUCLEOTIDE SEQUENCE [LARGE SCALE GENOMIC DNA]</scope>
    <source>
        <strain evidence="10 11">JCM 1407</strain>
    </source>
</reference>
<organism evidence="10 11">
    <name type="scientific">Clostridium oceanicum</name>
    <dbReference type="NCBI Taxonomy" id="1543"/>
    <lineage>
        <taxon>Bacteria</taxon>
        <taxon>Bacillati</taxon>
        <taxon>Bacillota</taxon>
        <taxon>Clostridia</taxon>
        <taxon>Eubacteriales</taxon>
        <taxon>Clostridiaceae</taxon>
        <taxon>Clostridium</taxon>
    </lineage>
</organism>
<accession>A0ABN1JT95</accession>
<evidence type="ECO:0000256" key="8">
    <source>
        <dbReference type="ARBA" id="ARBA00023143"/>
    </source>
</evidence>
<keyword evidence="10" id="KW-0969">Cilium</keyword>
<dbReference type="PRINTS" id="PR00952">
    <property type="entry name" value="TYPE3IMQPROT"/>
</dbReference>
<dbReference type="PANTHER" id="PTHR34040">
    <property type="entry name" value="FLAGELLAR BIOSYNTHETIC PROTEIN FLIQ"/>
    <property type="match status" value="1"/>
</dbReference>
<keyword evidence="7 9" id="KW-0472">Membrane</keyword>
<dbReference type="Proteomes" id="UP001501510">
    <property type="component" value="Unassembled WGS sequence"/>
</dbReference>
<comment type="similarity">
    <text evidence="2 9">Belongs to the FliQ/MopD/SpaQ family.</text>
</comment>
<keyword evidence="6 9" id="KW-1133">Transmembrane helix</keyword>
<feature type="transmembrane region" description="Helical" evidence="9">
    <location>
        <begin position="51"/>
        <end position="70"/>
    </location>
</feature>
<evidence type="ECO:0000313" key="10">
    <source>
        <dbReference type="EMBL" id="GAA0746219.1"/>
    </source>
</evidence>
<comment type="caution">
    <text evidence="10">The sequence shown here is derived from an EMBL/GenBank/DDBJ whole genome shotgun (WGS) entry which is preliminary data.</text>
</comment>
<keyword evidence="10" id="KW-0282">Flagellum</keyword>
<evidence type="ECO:0000256" key="3">
    <source>
        <dbReference type="ARBA" id="ARBA00021718"/>
    </source>
</evidence>
<comment type="function">
    <text evidence="9">Role in flagellar biosynthesis.</text>
</comment>
<dbReference type="NCBIfam" id="TIGR01402">
    <property type="entry name" value="fliQ"/>
    <property type="match status" value="1"/>
</dbReference>
<protein>
    <recommendedName>
        <fullName evidence="3 9">Flagellar biosynthetic protein FliQ</fullName>
    </recommendedName>
</protein>
<sequence>MSENMIMGIIKDAIYTGLLVSAPILVVAILVGLIISILQATTQVQEQTLTFVPKLVAVALVGLFTGNWMLHQIVAFTERIFAHISQIIQ</sequence>
<dbReference type="InterPro" id="IPR006305">
    <property type="entry name" value="FliQ"/>
</dbReference>
<evidence type="ECO:0000256" key="2">
    <source>
        <dbReference type="ARBA" id="ARBA00006156"/>
    </source>
</evidence>
<dbReference type="RefSeq" id="WP_343763518.1">
    <property type="nucleotide sequence ID" value="NZ_BAAACG010000019.1"/>
</dbReference>
<proteinExistence type="inferred from homology"/>
<feature type="transmembrane region" description="Helical" evidence="9">
    <location>
        <begin position="12"/>
        <end position="39"/>
    </location>
</feature>
<name>A0ABN1JT95_9CLOT</name>
<keyword evidence="4 9" id="KW-1003">Cell membrane</keyword>
<dbReference type="PIRSF" id="PIRSF004669">
    <property type="entry name" value="FliQ"/>
    <property type="match status" value="1"/>
</dbReference>
<dbReference type="EMBL" id="BAAACG010000019">
    <property type="protein sequence ID" value="GAA0746219.1"/>
    <property type="molecule type" value="Genomic_DNA"/>
</dbReference>
<evidence type="ECO:0000313" key="11">
    <source>
        <dbReference type="Proteomes" id="UP001501510"/>
    </source>
</evidence>
<keyword evidence="5 9" id="KW-0812">Transmembrane</keyword>
<evidence type="ECO:0000256" key="9">
    <source>
        <dbReference type="RuleBase" id="RU364090"/>
    </source>
</evidence>
<keyword evidence="11" id="KW-1185">Reference proteome</keyword>
<evidence type="ECO:0000256" key="6">
    <source>
        <dbReference type="ARBA" id="ARBA00022989"/>
    </source>
</evidence>
<gene>
    <name evidence="9 10" type="primary">fliQ</name>
    <name evidence="10" type="ORF">GCM10008906_33590</name>
</gene>
<evidence type="ECO:0000256" key="1">
    <source>
        <dbReference type="ARBA" id="ARBA00004651"/>
    </source>
</evidence>
<evidence type="ECO:0000256" key="5">
    <source>
        <dbReference type="ARBA" id="ARBA00022692"/>
    </source>
</evidence>